<feature type="region of interest" description="Disordered" evidence="2">
    <location>
        <begin position="1"/>
        <end position="59"/>
    </location>
</feature>
<dbReference type="GO" id="GO:0030435">
    <property type="term" value="P:sporulation resulting in formation of a cellular spore"/>
    <property type="evidence" value="ECO:0007669"/>
    <property type="project" value="UniProtKB-KW"/>
</dbReference>
<evidence type="ECO:0008006" key="5">
    <source>
        <dbReference type="Google" id="ProtNLM"/>
    </source>
</evidence>
<gene>
    <name evidence="3" type="ORF">EL26_14705</name>
</gene>
<evidence type="ECO:0000256" key="2">
    <source>
        <dbReference type="SAM" id="MobiDB-lite"/>
    </source>
</evidence>
<dbReference type="Proteomes" id="UP000027931">
    <property type="component" value="Unassembled WGS sequence"/>
</dbReference>
<dbReference type="AlphaFoldDB" id="A0A074M9M5"/>
<reference evidence="3 4" key="1">
    <citation type="journal article" date="2013" name="Int. J. Syst. Evol. Microbiol.">
        <title>Tumebacillus flagellatus sp. nov., an alpha-amylase/pullulanase-producing bacterium isolated from cassava wastewater.</title>
        <authorList>
            <person name="Wang Q."/>
            <person name="Xie N."/>
            <person name="Qin Y."/>
            <person name="Shen N."/>
            <person name="Zhu J."/>
            <person name="Mi H."/>
            <person name="Huang R."/>
        </authorList>
    </citation>
    <scope>NUCLEOTIDE SEQUENCE [LARGE SCALE GENOMIC DNA]</scope>
    <source>
        <strain evidence="3 4">GST4</strain>
    </source>
</reference>
<proteinExistence type="inferred from homology"/>
<dbReference type="OrthoDB" id="2382188at2"/>
<feature type="compositionally biased region" description="Basic and acidic residues" evidence="2">
    <location>
        <begin position="18"/>
        <end position="27"/>
    </location>
</feature>
<dbReference type="EMBL" id="JMIR01000020">
    <property type="protein sequence ID" value="KEO82632.1"/>
    <property type="molecule type" value="Genomic_DNA"/>
</dbReference>
<dbReference type="HAMAP" id="MF_01504">
    <property type="entry name" value="SspK"/>
    <property type="match status" value="1"/>
</dbReference>
<evidence type="ECO:0000313" key="4">
    <source>
        <dbReference type="Proteomes" id="UP000027931"/>
    </source>
</evidence>
<accession>A0A074M9M5</accession>
<dbReference type="GO" id="GO:0042601">
    <property type="term" value="C:endospore-forming forespore"/>
    <property type="evidence" value="ECO:0007669"/>
    <property type="project" value="InterPro"/>
</dbReference>
<keyword evidence="1" id="KW-0749">Sporulation</keyword>
<dbReference type="STRING" id="1157490.EL26_14705"/>
<dbReference type="RefSeq" id="WP_038089953.1">
    <property type="nucleotide sequence ID" value="NZ_JMIR01000020.1"/>
</dbReference>
<dbReference type="InterPro" id="IPR012611">
    <property type="entry name" value="SASP_SspK"/>
</dbReference>
<evidence type="ECO:0000256" key="1">
    <source>
        <dbReference type="ARBA" id="ARBA00022969"/>
    </source>
</evidence>
<sequence>MRNKDNHPGNFGGPKGLDNPKAKDDFAPLRPDGSIAPRPQARMREGASHHAHPNPPSNE</sequence>
<dbReference type="GO" id="GO:0030436">
    <property type="term" value="P:asexual sporulation"/>
    <property type="evidence" value="ECO:0007669"/>
    <property type="project" value="InterPro"/>
</dbReference>
<evidence type="ECO:0000313" key="3">
    <source>
        <dbReference type="EMBL" id="KEO82632.1"/>
    </source>
</evidence>
<keyword evidence="4" id="KW-1185">Reference proteome</keyword>
<name>A0A074M9M5_9BACL</name>
<protein>
    <recommendedName>
        <fullName evidence="5">Small, acid-soluble spore protein K</fullName>
    </recommendedName>
</protein>
<dbReference type="Pfam" id="PF08176">
    <property type="entry name" value="SspK"/>
    <property type="match status" value="1"/>
</dbReference>
<comment type="caution">
    <text evidence="3">The sequence shown here is derived from an EMBL/GenBank/DDBJ whole genome shotgun (WGS) entry which is preliminary data.</text>
</comment>
<organism evidence="3 4">
    <name type="scientific">Tumebacillus flagellatus</name>
    <dbReference type="NCBI Taxonomy" id="1157490"/>
    <lineage>
        <taxon>Bacteria</taxon>
        <taxon>Bacillati</taxon>
        <taxon>Bacillota</taxon>
        <taxon>Bacilli</taxon>
        <taxon>Bacillales</taxon>
        <taxon>Alicyclobacillaceae</taxon>
        <taxon>Tumebacillus</taxon>
    </lineage>
</organism>